<evidence type="ECO:0000256" key="5">
    <source>
        <dbReference type="ARBA" id="ARBA00022529"/>
    </source>
</evidence>
<dbReference type="AlphaFoldDB" id="A0A8C5RD82"/>
<evidence type="ECO:0000256" key="8">
    <source>
        <dbReference type="ARBA" id="ARBA00022729"/>
    </source>
</evidence>
<evidence type="ECO:0000256" key="2">
    <source>
        <dbReference type="ARBA" id="ARBA00004613"/>
    </source>
</evidence>
<reference evidence="16" key="1">
    <citation type="submission" date="2025-08" db="UniProtKB">
        <authorList>
            <consortium name="Ensembl"/>
        </authorList>
    </citation>
    <scope>IDENTIFICATION</scope>
</reference>
<dbReference type="Proteomes" id="UP000694406">
    <property type="component" value="Unplaced"/>
</dbReference>
<keyword evidence="8 15" id="KW-0732">Signal</keyword>
<evidence type="ECO:0000256" key="9">
    <source>
        <dbReference type="ARBA" id="ARBA00023022"/>
    </source>
</evidence>
<reference evidence="16" key="2">
    <citation type="submission" date="2025-09" db="UniProtKB">
        <authorList>
            <consortium name="Ensembl"/>
        </authorList>
    </citation>
    <scope>IDENTIFICATION</scope>
</reference>
<dbReference type="GO" id="GO:0005615">
    <property type="term" value="C:extracellular space"/>
    <property type="evidence" value="ECO:0007669"/>
    <property type="project" value="TreeGrafter"/>
</dbReference>
<comment type="subcellular location">
    <subcellularLocation>
        <location evidence="2">Secreted</location>
    </subcellularLocation>
    <subcellularLocation>
        <location evidence="1">Target cell membrane</location>
    </subcellularLocation>
</comment>
<keyword evidence="10" id="KW-0472">Membrane</keyword>
<dbReference type="GO" id="GO:0042742">
    <property type="term" value="P:defense response to bacterium"/>
    <property type="evidence" value="ECO:0007669"/>
    <property type="project" value="UniProtKB-KW"/>
</dbReference>
<accession>A0A8C5RD82</accession>
<dbReference type="InterPro" id="IPR046350">
    <property type="entry name" value="Cystatin_sf"/>
</dbReference>
<dbReference type="Gene3D" id="3.10.450.10">
    <property type="match status" value="1"/>
</dbReference>
<evidence type="ECO:0000256" key="14">
    <source>
        <dbReference type="SAM" id="MobiDB-lite"/>
    </source>
</evidence>
<feature type="compositionally biased region" description="Basic and acidic residues" evidence="14">
    <location>
        <begin position="129"/>
        <end position="152"/>
    </location>
</feature>
<keyword evidence="4" id="KW-0964">Secreted</keyword>
<dbReference type="Pfam" id="PF00666">
    <property type="entry name" value="Cathelicidins"/>
    <property type="match status" value="1"/>
</dbReference>
<dbReference type="Ensembl" id="ENSLLTT00000001768.1">
    <property type="protein sequence ID" value="ENSLLTP00000001703.1"/>
    <property type="gene ID" value="ENSLLTG00000001334.1"/>
</dbReference>
<evidence type="ECO:0000256" key="6">
    <source>
        <dbReference type="ARBA" id="ARBA00022537"/>
    </source>
</evidence>
<evidence type="ECO:0000256" key="13">
    <source>
        <dbReference type="ARBA" id="ARBA00030320"/>
    </source>
</evidence>
<dbReference type="GO" id="GO:0044218">
    <property type="term" value="C:other organism cell membrane"/>
    <property type="evidence" value="ECO:0007669"/>
    <property type="project" value="UniProtKB-KW"/>
</dbReference>
<feature type="compositionally biased region" description="Basic and acidic residues" evidence="14">
    <location>
        <begin position="161"/>
        <end position="172"/>
    </location>
</feature>
<evidence type="ECO:0000313" key="16">
    <source>
        <dbReference type="Ensembl" id="ENSLLTP00000001703.1"/>
    </source>
</evidence>
<keyword evidence="5" id="KW-0929">Antimicrobial</keyword>
<proteinExistence type="inferred from homology"/>
<evidence type="ECO:0000256" key="11">
    <source>
        <dbReference type="ARBA" id="ARBA00023157"/>
    </source>
</evidence>
<evidence type="ECO:0000313" key="17">
    <source>
        <dbReference type="Proteomes" id="UP000694406"/>
    </source>
</evidence>
<evidence type="ECO:0000256" key="12">
    <source>
        <dbReference type="ARBA" id="ARBA00023298"/>
    </source>
</evidence>
<keyword evidence="12" id="KW-1053">Target membrane</keyword>
<evidence type="ECO:0000256" key="7">
    <source>
        <dbReference type="ARBA" id="ARBA00022685"/>
    </source>
</evidence>
<evidence type="ECO:0000256" key="15">
    <source>
        <dbReference type="SAM" id="SignalP"/>
    </source>
</evidence>
<dbReference type="SUPFAM" id="SSF54403">
    <property type="entry name" value="Cystatin/monellin"/>
    <property type="match status" value="1"/>
</dbReference>
<evidence type="ECO:0000256" key="10">
    <source>
        <dbReference type="ARBA" id="ARBA00023136"/>
    </source>
</evidence>
<dbReference type="InterPro" id="IPR001894">
    <property type="entry name" value="Cathelicidin-like"/>
</dbReference>
<sequence length="172" mass="19203">MEGNVWKALLVIGALSISGTSSLPHKPLTYDKAVELGVAIYNSKAGEDSLYCLLEAVPQPEWDPSSESNQVLNFTMKETVCPVEDVCSLEECDFQEEGVVRQCTGCYFFHERPPVVALTCVVLAGMEEGKGEEVEKEEGKEEENQAKNKEKEEKEEEEEEVRTLCDPRDLLP</sequence>
<evidence type="ECO:0000256" key="4">
    <source>
        <dbReference type="ARBA" id="ARBA00022525"/>
    </source>
</evidence>
<keyword evidence="11" id="KW-1015">Disulfide bond</keyword>
<keyword evidence="9" id="KW-0044">Antibiotic</keyword>
<dbReference type="FunFam" id="3.10.450.10:FF:000034">
    <property type="entry name" value="Cathelicidin-related peptide Oh-Cath"/>
    <property type="match status" value="1"/>
</dbReference>
<feature type="region of interest" description="Disordered" evidence="14">
    <location>
        <begin position="129"/>
        <end position="172"/>
    </location>
</feature>
<comment type="similarity">
    <text evidence="3">Belongs to the cathelicidin family.</text>
</comment>
<name>A0A8C5RD82_LATLA</name>
<dbReference type="PANTHER" id="PTHR10206:SF4">
    <property type="entry name" value="NEUTROPHILIC GRANULE PROTEIN"/>
    <property type="match status" value="1"/>
</dbReference>
<keyword evidence="7" id="KW-0165">Cleavage on pair of basic residues</keyword>
<protein>
    <recommendedName>
        <fullName evidence="13">Vipericidin</fullName>
    </recommendedName>
</protein>
<evidence type="ECO:0000256" key="3">
    <source>
        <dbReference type="ARBA" id="ARBA00005320"/>
    </source>
</evidence>
<keyword evidence="17" id="KW-1185">Reference proteome</keyword>
<dbReference type="GeneTree" id="ENSGT00390000000410"/>
<feature type="signal peptide" evidence="15">
    <location>
        <begin position="1"/>
        <end position="22"/>
    </location>
</feature>
<evidence type="ECO:0000256" key="1">
    <source>
        <dbReference type="ARBA" id="ARBA00004175"/>
    </source>
</evidence>
<feature type="chain" id="PRO_5034727308" description="Vipericidin" evidence="15">
    <location>
        <begin position="23"/>
        <end position="172"/>
    </location>
</feature>
<dbReference type="PANTHER" id="PTHR10206">
    <property type="entry name" value="CATHELICIDIN"/>
    <property type="match status" value="1"/>
</dbReference>
<organism evidence="16 17">
    <name type="scientific">Laticauda laticaudata</name>
    <name type="common">Blue-ringed sea krait</name>
    <name type="synonym">Blue-lipped sea krait</name>
    <dbReference type="NCBI Taxonomy" id="8630"/>
    <lineage>
        <taxon>Eukaryota</taxon>
        <taxon>Metazoa</taxon>
        <taxon>Chordata</taxon>
        <taxon>Craniata</taxon>
        <taxon>Vertebrata</taxon>
        <taxon>Euteleostomi</taxon>
        <taxon>Lepidosauria</taxon>
        <taxon>Squamata</taxon>
        <taxon>Bifurcata</taxon>
        <taxon>Unidentata</taxon>
        <taxon>Episquamata</taxon>
        <taxon>Toxicofera</taxon>
        <taxon>Serpentes</taxon>
        <taxon>Colubroidea</taxon>
        <taxon>Elapidae</taxon>
        <taxon>Laticaudinae</taxon>
        <taxon>Laticauda</taxon>
    </lineage>
</organism>
<keyword evidence="6" id="KW-1052">Target cell membrane</keyword>